<dbReference type="InterPro" id="IPR043129">
    <property type="entry name" value="ATPase_NBD"/>
</dbReference>
<gene>
    <name evidence="2" type="ORF">KGQ19_18910</name>
</gene>
<dbReference type="Gene3D" id="1.10.10.10">
    <property type="entry name" value="Winged helix-like DNA-binding domain superfamily/Winged helix DNA-binding domain"/>
    <property type="match status" value="1"/>
</dbReference>
<keyword evidence="3" id="KW-1185">Reference proteome</keyword>
<organism evidence="2 3">
    <name type="scientific">Catenulispora pinistramenti</name>
    <dbReference type="NCBI Taxonomy" id="2705254"/>
    <lineage>
        <taxon>Bacteria</taxon>
        <taxon>Bacillati</taxon>
        <taxon>Actinomycetota</taxon>
        <taxon>Actinomycetes</taxon>
        <taxon>Catenulisporales</taxon>
        <taxon>Catenulisporaceae</taxon>
        <taxon>Catenulispora</taxon>
    </lineage>
</organism>
<dbReference type="PANTHER" id="PTHR18964:SF173">
    <property type="entry name" value="GLUCOKINASE"/>
    <property type="match status" value="1"/>
</dbReference>
<comment type="similarity">
    <text evidence="1">Belongs to the ROK (NagC/XylR) family.</text>
</comment>
<evidence type="ECO:0000256" key="1">
    <source>
        <dbReference type="ARBA" id="ARBA00006479"/>
    </source>
</evidence>
<dbReference type="InterPro" id="IPR049874">
    <property type="entry name" value="ROK_cs"/>
</dbReference>
<protein>
    <submittedName>
        <fullName evidence="2">ROK family transcriptional regulator</fullName>
    </submittedName>
</protein>
<dbReference type="PANTHER" id="PTHR18964">
    <property type="entry name" value="ROK (REPRESSOR, ORF, KINASE) FAMILY"/>
    <property type="match status" value="1"/>
</dbReference>
<proteinExistence type="inferred from homology"/>
<dbReference type="Pfam" id="PF00480">
    <property type="entry name" value="ROK"/>
    <property type="match status" value="1"/>
</dbReference>
<dbReference type="InterPro" id="IPR036388">
    <property type="entry name" value="WH-like_DNA-bd_sf"/>
</dbReference>
<accession>A0ABS5KSD4</accession>
<comment type="caution">
    <text evidence="2">The sequence shown here is derived from an EMBL/GenBank/DDBJ whole genome shotgun (WGS) entry which is preliminary data.</text>
</comment>
<dbReference type="EMBL" id="JAAFYZ010000059">
    <property type="protein sequence ID" value="MBS2548940.1"/>
    <property type="molecule type" value="Genomic_DNA"/>
</dbReference>
<dbReference type="Proteomes" id="UP000730482">
    <property type="component" value="Unassembled WGS sequence"/>
</dbReference>
<dbReference type="InterPro" id="IPR036390">
    <property type="entry name" value="WH_DNA-bd_sf"/>
</dbReference>
<dbReference type="InterPro" id="IPR000600">
    <property type="entry name" value="ROK"/>
</dbReference>
<dbReference type="SUPFAM" id="SSF53067">
    <property type="entry name" value="Actin-like ATPase domain"/>
    <property type="match status" value="1"/>
</dbReference>
<evidence type="ECO:0000313" key="2">
    <source>
        <dbReference type="EMBL" id="MBS2548940.1"/>
    </source>
</evidence>
<dbReference type="RefSeq" id="WP_212010517.1">
    <property type="nucleotide sequence ID" value="NZ_JAAFYZ010000059.1"/>
</dbReference>
<reference evidence="2 3" key="1">
    <citation type="submission" date="2020-02" db="EMBL/GenBank/DDBJ databases">
        <title>Acidophilic actinobacteria isolated from forest soil.</title>
        <authorList>
            <person name="Golinska P."/>
        </authorList>
    </citation>
    <scope>NUCLEOTIDE SEQUENCE [LARGE SCALE GENOMIC DNA]</scope>
    <source>
        <strain evidence="2 3">NL8</strain>
    </source>
</reference>
<dbReference type="Gene3D" id="3.30.420.40">
    <property type="match status" value="2"/>
</dbReference>
<dbReference type="PROSITE" id="PS01125">
    <property type="entry name" value="ROK"/>
    <property type="match status" value="1"/>
</dbReference>
<evidence type="ECO:0000313" key="3">
    <source>
        <dbReference type="Proteomes" id="UP000730482"/>
    </source>
</evidence>
<name>A0ABS5KSD4_9ACTN</name>
<sequence length="422" mass="43568">MYSLPPARSYHECHPDRFEEGIVAAPPNLREEGRLRVLQVLLASSTTSRPELVRLTGLSRATVSVLVADLIAAGLVLEENGSAEAENRSMGRPALPLALNRSVVYAIGVDIGHAHVRVALCDVHGTPLWETVEAKEVDRAPHETLDLAADLVARAIAENGVARERVLGLGVGIAAPVDADGALSAEGIMPGWTGIRPGPELERRTGLTIELTNDANAGALAEHMYGAGRDSQDMVYIRLSAGIGAGVIAAGRLQLGAGGLAGEIGHLPATPDGLVCRCGNRGCLETIASPVAVARLLQESWGEPVTPADLPDLLAAGTPGTARVIEDTGEAVGRALASVITLMNPRLIVVGGDLAALGEALFTPIRHGIARYALPSAARQVTVVPGRLGSSAEVRGAAARVLARAPQTLAMMSGGESGELSA</sequence>
<dbReference type="SUPFAM" id="SSF46785">
    <property type="entry name" value="Winged helix' DNA-binding domain"/>
    <property type="match status" value="1"/>
</dbReference>